<proteinExistence type="predicted"/>
<keyword evidence="1" id="KW-0812">Transmembrane</keyword>
<sequence length="79" mass="8514">MWDLFTDVVCSEPSVSFVVHVAIHISLLCSIGSYFDAKGYRLHVRDVTDVDANLLSAICSNTFGAAVNISCPVPYFSAG</sequence>
<keyword evidence="1" id="KW-1133">Transmembrane helix</keyword>
<organism evidence="2 3">
    <name type="scientific">Ralstonia wenshanensis</name>
    <dbReference type="NCBI Taxonomy" id="2842456"/>
    <lineage>
        <taxon>Bacteria</taxon>
        <taxon>Pseudomonadati</taxon>
        <taxon>Pseudomonadota</taxon>
        <taxon>Betaproteobacteria</taxon>
        <taxon>Burkholderiales</taxon>
        <taxon>Burkholderiaceae</taxon>
        <taxon>Ralstonia</taxon>
    </lineage>
</organism>
<dbReference type="Proteomes" id="UP001189915">
    <property type="component" value="Unassembled WGS sequence"/>
</dbReference>
<name>A0AAD2AN25_9RALS</name>
<dbReference type="AlphaFoldDB" id="A0AAD2AN25"/>
<feature type="transmembrane region" description="Helical" evidence="1">
    <location>
        <begin position="15"/>
        <end position="35"/>
    </location>
</feature>
<dbReference type="EMBL" id="CATWAF010000001">
    <property type="protein sequence ID" value="CAJ0684607.1"/>
    <property type="molecule type" value="Genomic_DNA"/>
</dbReference>
<keyword evidence="1" id="KW-0472">Membrane</keyword>
<accession>A0AAD2AN25</accession>
<comment type="caution">
    <text evidence="2">The sequence shown here is derived from an EMBL/GenBank/DDBJ whole genome shotgun (WGS) entry which is preliminary data.</text>
</comment>
<evidence type="ECO:0000256" key="1">
    <source>
        <dbReference type="SAM" id="Phobius"/>
    </source>
</evidence>
<gene>
    <name evidence="2" type="ORF">LMG18091_00212</name>
</gene>
<evidence type="ECO:0000313" key="3">
    <source>
        <dbReference type="Proteomes" id="UP001189915"/>
    </source>
</evidence>
<keyword evidence="3" id="KW-1185">Reference proteome</keyword>
<protein>
    <submittedName>
        <fullName evidence="2">Uncharacterized protein</fullName>
    </submittedName>
</protein>
<reference evidence="2 3" key="1">
    <citation type="submission" date="2023-07" db="EMBL/GenBank/DDBJ databases">
        <authorList>
            <person name="Peeters C."/>
        </authorList>
    </citation>
    <scope>NUCLEOTIDE SEQUENCE [LARGE SCALE GENOMIC DNA]</scope>
    <source>
        <strain evidence="2 3">LMG 18091</strain>
    </source>
</reference>
<evidence type="ECO:0000313" key="2">
    <source>
        <dbReference type="EMBL" id="CAJ0684607.1"/>
    </source>
</evidence>